<dbReference type="GO" id="GO:0016020">
    <property type="term" value="C:membrane"/>
    <property type="evidence" value="ECO:0007669"/>
    <property type="project" value="UniProtKB-SubCell"/>
</dbReference>
<dbReference type="InterPro" id="IPR001568">
    <property type="entry name" value="RNase_T2-like"/>
</dbReference>
<protein>
    <recommendedName>
        <fullName evidence="23">Cytochrome b561 and DOMON domain-containing protein</fullName>
    </recommendedName>
</protein>
<accession>A0A445EI74</accession>
<organism evidence="21 22">
    <name type="scientific">Arachis hypogaea</name>
    <name type="common">Peanut</name>
    <dbReference type="NCBI Taxonomy" id="3818"/>
    <lineage>
        <taxon>Eukaryota</taxon>
        <taxon>Viridiplantae</taxon>
        <taxon>Streptophyta</taxon>
        <taxon>Embryophyta</taxon>
        <taxon>Tracheophyta</taxon>
        <taxon>Spermatophyta</taxon>
        <taxon>Magnoliopsida</taxon>
        <taxon>eudicotyledons</taxon>
        <taxon>Gunneridae</taxon>
        <taxon>Pentapetalae</taxon>
        <taxon>rosids</taxon>
        <taxon>fabids</taxon>
        <taxon>Fabales</taxon>
        <taxon>Fabaceae</taxon>
        <taxon>Papilionoideae</taxon>
        <taxon>50 kb inversion clade</taxon>
        <taxon>dalbergioids sensu lato</taxon>
        <taxon>Dalbergieae</taxon>
        <taxon>Pterocarpus clade</taxon>
        <taxon>Arachis</taxon>
    </lineage>
</organism>
<dbReference type="FunFam" id="3.90.730.10:FF:000007">
    <property type="entry name" value="Ribonuclease T2"/>
    <property type="match status" value="1"/>
</dbReference>
<evidence type="ECO:0000256" key="12">
    <source>
        <dbReference type="ARBA" id="ARBA00023157"/>
    </source>
</evidence>
<evidence type="ECO:0000256" key="7">
    <source>
        <dbReference type="ARBA" id="ARBA00022759"/>
    </source>
</evidence>
<evidence type="ECO:0000256" key="4">
    <source>
        <dbReference type="ARBA" id="ARBA00022692"/>
    </source>
</evidence>
<keyword evidence="13" id="KW-0456">Lyase</keyword>
<feature type="transmembrane region" description="Helical" evidence="17">
    <location>
        <begin position="926"/>
        <end position="946"/>
    </location>
</feature>
<feature type="transmembrane region" description="Helical" evidence="17">
    <location>
        <begin position="896"/>
        <end position="914"/>
    </location>
</feature>
<dbReference type="PROSITE" id="PS50939">
    <property type="entry name" value="CYTOCHROME_B561"/>
    <property type="match status" value="1"/>
</dbReference>
<evidence type="ECO:0000256" key="3">
    <source>
        <dbReference type="ARBA" id="ARBA00022448"/>
    </source>
</evidence>
<keyword evidence="6 18" id="KW-0732">Signal</keyword>
<sequence>MTRSSDRAFLLLLLLAAAAAAAVVVTADSGFSVMEEDLDEIESVVGGGLGKKQREFDYFALSLQWPGTMCNGVKKCCAKNGCCRGADTPQVFTIHGLWTDYNDGTWPECCNGPSFNPKEVEALQSALDRYWPSYSCSKTSNCHGGKGTFWGHEVVIENYLVSCLNSKKHGTCAKPVILDEYNYFLITLNLYFNYNVTKVLNEEGYVPSNSEKYPVGGIIAAIENAFHLTPSVICQKDAIKEIRLCFYKDFKVGIGFYQGIAFFKPTEWLLHQNPVLNMLACQKLNHWSMAMKMDLKDRNWLLLFEAIACCFLYLANEQGHMNKCVNVVVPFIYLETELDSSLELEDLLCPHLNTFFFQSKTTATSITEKQMKPSLPLLLVTTTFLGLFFLPISEPKSDSCNINLNLRVPIPFDITNLHCLSVWDSQSFILRYVQTSRNTWSFILSTPYTNSYIAMGFSTNGGMVGSSAIVGWVISGGKGGGIKQYYLGGYAPNQVVPNKGNLNVVANSTFITLESNHLYMVFQLQTTTQPLSWIIFATGSIGLFPQAPSFALTKHLDKISQRIDYSKAKLGSSQGDSTSNSSSSSSSSQANGNNGSNGSLSSQGDSCGSNLNLNAPLFFDTTKLICIPVWNTQGFILRYSESSPNTWSFILSAPNPNSYIAIGFSPNGGMVGASAIVGWISTNNGAGGGMKQYYLAGTTPNMVVPDRGNLVILTNSTLITSQSSTLYMVFQLQTNQPLSRVIFAIGPSGTFPSSPSFALSMHQDKFSMTLDYSTGSSSSSENPSMNLKKSHGLLNIVAWGILVIMGAIVARYFKEWDPFWFYFHASVQSLGFIIGIIGVISGLVLNNQLQVDVSLHKALGIIILVLACLQMMALLARPNKASKMRKYWNLYHHNTGRVLIILAIANIFYGIHLGREGNAWKVGYGIVLAILLFIGFLFEINMWSSLEEDDD</sequence>
<evidence type="ECO:0000256" key="10">
    <source>
        <dbReference type="ARBA" id="ARBA00022989"/>
    </source>
</evidence>
<dbReference type="PANTHER" id="PTHR23130">
    <property type="entry name" value="CYTOCHROME B561 AND DOMON DOMAIN-CONTAINING PROTEIN"/>
    <property type="match status" value="1"/>
</dbReference>
<proteinExistence type="inferred from homology"/>
<keyword evidence="9" id="KW-0249">Electron transport</keyword>
<dbReference type="CDD" id="cd01061">
    <property type="entry name" value="RNase_T2_euk"/>
    <property type="match status" value="1"/>
</dbReference>
<gene>
    <name evidence="21" type="ORF">Ahy_A02g009807</name>
</gene>
<feature type="chain" id="PRO_5019470316" description="Cytochrome b561 and DOMON domain-containing protein" evidence="18">
    <location>
        <begin position="22"/>
        <end position="951"/>
    </location>
</feature>
<dbReference type="GO" id="GO:0003723">
    <property type="term" value="F:RNA binding"/>
    <property type="evidence" value="ECO:0007669"/>
    <property type="project" value="InterPro"/>
</dbReference>
<evidence type="ECO:0000259" key="20">
    <source>
        <dbReference type="PROSITE" id="PS50939"/>
    </source>
</evidence>
<keyword evidence="22" id="KW-1185">Reference proteome</keyword>
<keyword evidence="11 17" id="KW-0472">Membrane</keyword>
<dbReference type="SUPFAM" id="SSF55895">
    <property type="entry name" value="Ribonuclease Rh-like"/>
    <property type="match status" value="1"/>
</dbReference>
<dbReference type="SUPFAM" id="SSF49344">
    <property type="entry name" value="CBD9-like"/>
    <property type="match status" value="1"/>
</dbReference>
<evidence type="ECO:0008006" key="23">
    <source>
        <dbReference type="Google" id="ProtNLM"/>
    </source>
</evidence>
<dbReference type="Pfam" id="PF03188">
    <property type="entry name" value="Cytochrom_B561"/>
    <property type="match status" value="1"/>
</dbReference>
<evidence type="ECO:0000256" key="18">
    <source>
        <dbReference type="SAM" id="SignalP"/>
    </source>
</evidence>
<keyword evidence="8" id="KW-0378">Hydrolase</keyword>
<evidence type="ECO:0000259" key="19">
    <source>
        <dbReference type="PROSITE" id="PS50836"/>
    </source>
</evidence>
<feature type="transmembrane region" description="Helical" evidence="17">
    <location>
        <begin position="793"/>
        <end position="813"/>
    </location>
</feature>
<feature type="domain" description="DOMON" evidence="19">
    <location>
        <begin position="426"/>
        <end position="548"/>
    </location>
</feature>
<dbReference type="SMART" id="SM00664">
    <property type="entry name" value="DoH"/>
    <property type="match status" value="2"/>
</dbReference>
<comment type="similarity">
    <text evidence="2 15">Belongs to the RNase T2 family.</text>
</comment>
<reference evidence="21 22" key="1">
    <citation type="submission" date="2019-01" db="EMBL/GenBank/DDBJ databases">
        <title>Sequencing of cultivated peanut Arachis hypogaea provides insights into genome evolution and oil improvement.</title>
        <authorList>
            <person name="Chen X."/>
        </authorList>
    </citation>
    <scope>NUCLEOTIDE SEQUENCE [LARGE SCALE GENOMIC DNA]</scope>
    <source>
        <strain evidence="22">cv. Fuhuasheng</strain>
        <tissue evidence="21">Leaves</tissue>
    </source>
</reference>
<dbReference type="InterPro" id="IPR005018">
    <property type="entry name" value="DOMON_domain"/>
</dbReference>
<keyword evidence="4 17" id="KW-0812">Transmembrane</keyword>
<dbReference type="CDD" id="cd09631">
    <property type="entry name" value="DOMON_DOH"/>
    <property type="match status" value="2"/>
</dbReference>
<keyword evidence="3" id="KW-0813">Transport</keyword>
<dbReference type="InterPro" id="IPR006593">
    <property type="entry name" value="Cyt_b561/ferric_Rdtase_TM"/>
</dbReference>
<feature type="transmembrane region" description="Helical" evidence="17">
    <location>
        <begin position="858"/>
        <end position="876"/>
    </location>
</feature>
<evidence type="ECO:0000313" key="21">
    <source>
        <dbReference type="EMBL" id="RYR75128.1"/>
    </source>
</evidence>
<evidence type="ECO:0000256" key="15">
    <source>
        <dbReference type="RuleBase" id="RU004328"/>
    </source>
</evidence>
<feature type="region of interest" description="Disordered" evidence="16">
    <location>
        <begin position="569"/>
        <end position="601"/>
    </location>
</feature>
<dbReference type="Gene3D" id="3.90.730.10">
    <property type="entry name" value="Ribonuclease T2-like"/>
    <property type="match status" value="1"/>
</dbReference>
<comment type="subcellular location">
    <subcellularLocation>
        <location evidence="1">Membrane</location>
    </subcellularLocation>
</comment>
<keyword evidence="7" id="KW-0255">Endonuclease</keyword>
<evidence type="ECO:0000256" key="6">
    <source>
        <dbReference type="ARBA" id="ARBA00022729"/>
    </source>
</evidence>
<name>A0A445EI74_ARAHY</name>
<evidence type="ECO:0000256" key="16">
    <source>
        <dbReference type="SAM" id="MobiDB-lite"/>
    </source>
</evidence>
<evidence type="ECO:0000256" key="17">
    <source>
        <dbReference type="SAM" id="Phobius"/>
    </source>
</evidence>
<feature type="transmembrane region" description="Helical" evidence="17">
    <location>
        <begin position="819"/>
        <end position="846"/>
    </location>
</feature>
<dbReference type="InterPro" id="IPR036430">
    <property type="entry name" value="RNase_T2-like_sf"/>
</dbReference>
<dbReference type="EMBL" id="SDMP01000002">
    <property type="protein sequence ID" value="RYR75128.1"/>
    <property type="molecule type" value="Genomic_DNA"/>
</dbReference>
<feature type="signal peptide" evidence="18">
    <location>
        <begin position="1"/>
        <end position="21"/>
    </location>
</feature>
<keyword evidence="12" id="KW-1015">Disulfide bond</keyword>
<evidence type="ECO:0000256" key="11">
    <source>
        <dbReference type="ARBA" id="ARBA00023136"/>
    </source>
</evidence>
<comment type="caution">
    <text evidence="21">The sequence shown here is derived from an EMBL/GenBank/DDBJ whole genome shotgun (WGS) entry which is preliminary data.</text>
</comment>
<evidence type="ECO:0000256" key="2">
    <source>
        <dbReference type="ARBA" id="ARBA00007469"/>
    </source>
</evidence>
<dbReference type="Gene3D" id="1.20.120.1770">
    <property type="match status" value="1"/>
</dbReference>
<evidence type="ECO:0000256" key="5">
    <source>
        <dbReference type="ARBA" id="ARBA00022722"/>
    </source>
</evidence>
<dbReference type="CDD" id="cd08760">
    <property type="entry name" value="Cyt_b561_FRRS1_like"/>
    <property type="match status" value="1"/>
</dbReference>
<evidence type="ECO:0000256" key="14">
    <source>
        <dbReference type="PIRSR" id="PIRSR633697-1"/>
    </source>
</evidence>
<dbReference type="GO" id="GO:0016787">
    <property type="term" value="F:hydrolase activity"/>
    <property type="evidence" value="ECO:0007669"/>
    <property type="project" value="UniProtKB-KW"/>
</dbReference>
<evidence type="ECO:0000313" key="22">
    <source>
        <dbReference type="Proteomes" id="UP000289738"/>
    </source>
</evidence>
<feature type="domain" description="DOMON" evidence="19">
    <location>
        <begin position="633"/>
        <end position="746"/>
    </location>
</feature>
<evidence type="ECO:0000256" key="13">
    <source>
        <dbReference type="ARBA" id="ARBA00023239"/>
    </source>
</evidence>
<evidence type="ECO:0000256" key="8">
    <source>
        <dbReference type="ARBA" id="ARBA00022801"/>
    </source>
</evidence>
<evidence type="ECO:0000256" key="1">
    <source>
        <dbReference type="ARBA" id="ARBA00004370"/>
    </source>
</evidence>
<dbReference type="InterPro" id="IPR033697">
    <property type="entry name" value="Ribonuclease_T2_eukaryotic"/>
</dbReference>
<dbReference type="PROSITE" id="PS50836">
    <property type="entry name" value="DOMON"/>
    <property type="match status" value="2"/>
</dbReference>
<dbReference type="GO" id="GO:0033897">
    <property type="term" value="F:ribonuclease T2 activity"/>
    <property type="evidence" value="ECO:0007669"/>
    <property type="project" value="InterPro"/>
</dbReference>
<dbReference type="STRING" id="3818.A0A445EI74"/>
<keyword evidence="5" id="KW-0540">Nuclease</keyword>
<dbReference type="PANTHER" id="PTHR23130:SF171">
    <property type="entry name" value="OS01G0895300 PROTEIN"/>
    <property type="match status" value="1"/>
</dbReference>
<dbReference type="AlphaFoldDB" id="A0A445EI74"/>
<dbReference type="SMART" id="SM00665">
    <property type="entry name" value="B561"/>
    <property type="match status" value="1"/>
</dbReference>
<feature type="domain" description="Cytochrome b561" evidence="20">
    <location>
        <begin position="753"/>
        <end position="947"/>
    </location>
</feature>
<dbReference type="InterPro" id="IPR045266">
    <property type="entry name" value="DOH_DOMON"/>
</dbReference>
<feature type="active site" evidence="14">
    <location>
        <position position="169"/>
    </location>
</feature>
<keyword evidence="10 17" id="KW-1133">Transmembrane helix</keyword>
<feature type="active site" evidence="14">
    <location>
        <position position="153"/>
    </location>
</feature>
<feature type="active site" evidence="14">
    <location>
        <position position="95"/>
    </location>
</feature>
<feature type="compositionally biased region" description="Low complexity" evidence="16">
    <location>
        <begin position="571"/>
        <end position="601"/>
    </location>
</feature>
<dbReference type="Proteomes" id="UP000289738">
    <property type="component" value="Chromosome A02"/>
</dbReference>
<evidence type="ECO:0000256" key="9">
    <source>
        <dbReference type="ARBA" id="ARBA00022982"/>
    </source>
</evidence>
<dbReference type="Pfam" id="PF00445">
    <property type="entry name" value="Ribonuclease_T2"/>
    <property type="match status" value="1"/>
</dbReference>